<dbReference type="AlphaFoldDB" id="A0A1H9U4P0"/>
<gene>
    <name evidence="1" type="ORF">SAMN05421870_107335</name>
</gene>
<evidence type="ECO:0000313" key="1">
    <source>
        <dbReference type="EMBL" id="SES04465.1"/>
    </source>
</evidence>
<reference evidence="2" key="1">
    <citation type="submission" date="2016-10" db="EMBL/GenBank/DDBJ databases">
        <authorList>
            <person name="Varghese N."/>
            <person name="Submissions S."/>
        </authorList>
    </citation>
    <scope>NUCLEOTIDE SEQUENCE [LARGE SCALE GENOMIC DNA]</scope>
    <source>
        <strain evidence="2">CGMCC 4.6825</strain>
    </source>
</reference>
<dbReference type="OrthoDB" id="9950754at2"/>
<dbReference type="EMBL" id="FOGO01000007">
    <property type="protein sequence ID" value="SES04465.1"/>
    <property type="molecule type" value="Genomic_DNA"/>
</dbReference>
<accession>A0A1H9U4P0</accession>
<protein>
    <submittedName>
        <fullName evidence="1">Uncharacterized protein</fullName>
    </submittedName>
</protein>
<proteinExistence type="predicted"/>
<organism evidence="1 2">
    <name type="scientific">Streptomyces qinglanensis</name>
    <dbReference type="NCBI Taxonomy" id="943816"/>
    <lineage>
        <taxon>Bacteria</taxon>
        <taxon>Bacillati</taxon>
        <taxon>Actinomycetota</taxon>
        <taxon>Actinomycetes</taxon>
        <taxon>Kitasatosporales</taxon>
        <taxon>Streptomycetaceae</taxon>
        <taxon>Streptomyces</taxon>
    </lineage>
</organism>
<keyword evidence="2" id="KW-1185">Reference proteome</keyword>
<sequence length="84" mass="9580">MTPSSQNPEPAIGQYRKASRLQEGWYLKHEDQWKQISRVVQMLSPLRMAMLTLADGFEVSVPHTHEVFTRTAPEMKRAGGGVQR</sequence>
<evidence type="ECO:0000313" key="2">
    <source>
        <dbReference type="Proteomes" id="UP000182841"/>
    </source>
</evidence>
<dbReference type="RefSeq" id="WP_075001246.1">
    <property type="nucleotide sequence ID" value="NZ_FOGO01000007.1"/>
</dbReference>
<dbReference type="Proteomes" id="UP000182841">
    <property type="component" value="Unassembled WGS sequence"/>
</dbReference>
<name>A0A1H9U4P0_9ACTN</name>